<dbReference type="EMBL" id="KV875106">
    <property type="protein sequence ID" value="OIW23558.1"/>
    <property type="molecule type" value="Genomic_DNA"/>
</dbReference>
<dbReference type="InParanoid" id="A0A1J7I7U0"/>
<feature type="transmembrane region" description="Helical" evidence="6">
    <location>
        <begin position="115"/>
        <end position="134"/>
    </location>
</feature>
<dbReference type="PANTHER" id="PTHR23294:SF59">
    <property type="entry name" value="UNC93-LIKE PROTEIN C922.05C"/>
    <property type="match status" value="1"/>
</dbReference>
<evidence type="ECO:0000313" key="7">
    <source>
        <dbReference type="EMBL" id="OIW23558.1"/>
    </source>
</evidence>
<dbReference type="Gene3D" id="1.20.1250.20">
    <property type="entry name" value="MFS general substrate transporter like domains"/>
    <property type="match status" value="1"/>
</dbReference>
<dbReference type="OrthoDB" id="196103at2759"/>
<feature type="transmembrane region" description="Helical" evidence="6">
    <location>
        <begin position="140"/>
        <end position="165"/>
    </location>
</feature>
<sequence length="492" mass="54157">MSAPKEEMDVETTATHDIDQGHTTVVEGMGSFHEKRFLGLRIPRYAAPMTQIVLVGFIMFLNPGMYNALAGLGGAGQVDATVQNFAGIGLHSAFAVFGLIAGTIHNVLGTRVTMALGGIGYSVYSASFLCYNHTKNRGFVIFSGTLLGVCAAFLWCAQGVVMMSYPTENHKGRAISITWLLFNLGAVIGSAVTLAQNWNNKAGSVTDGTYAAFIVLETLGAILCLVLVPSDRVVRSDGSRVEKYRHPGIKEEFIGLYKTVVSDPWIILLFPMFFASNYFYTYQFNDVNSYWFSTRARAFNNVFYWLMQIIAAAAFGAFLDWTRLSRRLRTGIAWAFMFVMVMAIWGGGYVFQIKTSRSHKGPGMDIFDHNYTWYLILYMSYAFLDAIWQTFCYYTMGAMTNNPRKLAYYAGFYKSVQAVGATVVSKLDGDKAPISAIYASSWGLMAAGLVCALPVYVWRLHNTEVSAVESSEESDDGGAGEVRKAAAVEEGS</sequence>
<keyword evidence="8" id="KW-1185">Reference proteome</keyword>
<feature type="compositionally biased region" description="Basic and acidic residues" evidence="5">
    <location>
        <begin position="481"/>
        <end position="492"/>
    </location>
</feature>
<dbReference type="GO" id="GO:0016020">
    <property type="term" value="C:membrane"/>
    <property type="evidence" value="ECO:0007669"/>
    <property type="project" value="UniProtKB-SubCell"/>
</dbReference>
<keyword evidence="2 6" id="KW-0812">Transmembrane</keyword>
<feature type="transmembrane region" description="Helical" evidence="6">
    <location>
        <begin position="371"/>
        <end position="394"/>
    </location>
</feature>
<feature type="transmembrane region" description="Helical" evidence="6">
    <location>
        <begin position="331"/>
        <end position="351"/>
    </location>
</feature>
<feature type="transmembrane region" description="Helical" evidence="6">
    <location>
        <begin position="265"/>
        <end position="282"/>
    </location>
</feature>
<feature type="transmembrane region" description="Helical" evidence="6">
    <location>
        <begin position="85"/>
        <end position="108"/>
    </location>
</feature>
<reference evidence="7 8" key="1">
    <citation type="submission" date="2016-10" db="EMBL/GenBank/DDBJ databases">
        <title>Draft genome sequence of Coniochaeta ligniaria NRRL30616, a lignocellulolytic fungus for bioabatement of inhibitors in plant biomass hydrolysates.</title>
        <authorList>
            <consortium name="DOE Joint Genome Institute"/>
            <person name="Jimenez D.J."/>
            <person name="Hector R.E."/>
            <person name="Riley R."/>
            <person name="Sun H."/>
            <person name="Grigoriev I.V."/>
            <person name="Van Elsas J.D."/>
            <person name="Nichols N.N."/>
        </authorList>
    </citation>
    <scope>NUCLEOTIDE SEQUENCE [LARGE SCALE GENOMIC DNA]</scope>
    <source>
        <strain evidence="7 8">NRRL 30616</strain>
    </source>
</reference>
<organism evidence="7 8">
    <name type="scientific">Coniochaeta ligniaria NRRL 30616</name>
    <dbReference type="NCBI Taxonomy" id="1408157"/>
    <lineage>
        <taxon>Eukaryota</taxon>
        <taxon>Fungi</taxon>
        <taxon>Dikarya</taxon>
        <taxon>Ascomycota</taxon>
        <taxon>Pezizomycotina</taxon>
        <taxon>Sordariomycetes</taxon>
        <taxon>Sordariomycetidae</taxon>
        <taxon>Coniochaetales</taxon>
        <taxon>Coniochaetaceae</taxon>
        <taxon>Coniochaeta</taxon>
    </lineage>
</organism>
<feature type="transmembrane region" description="Helical" evidence="6">
    <location>
        <begin position="436"/>
        <end position="458"/>
    </location>
</feature>
<feature type="transmembrane region" description="Helical" evidence="6">
    <location>
        <begin position="210"/>
        <end position="228"/>
    </location>
</feature>
<dbReference type="SUPFAM" id="SSF103473">
    <property type="entry name" value="MFS general substrate transporter"/>
    <property type="match status" value="1"/>
</dbReference>
<feature type="region of interest" description="Disordered" evidence="5">
    <location>
        <begin position="469"/>
        <end position="492"/>
    </location>
</feature>
<dbReference type="InterPro" id="IPR051617">
    <property type="entry name" value="UNC-93-like_regulator"/>
</dbReference>
<evidence type="ECO:0000313" key="8">
    <source>
        <dbReference type="Proteomes" id="UP000182658"/>
    </source>
</evidence>
<evidence type="ECO:0000256" key="3">
    <source>
        <dbReference type="ARBA" id="ARBA00022989"/>
    </source>
</evidence>
<feature type="transmembrane region" description="Helical" evidence="6">
    <location>
        <begin position="302"/>
        <end position="319"/>
    </location>
</feature>
<comment type="subcellular location">
    <subcellularLocation>
        <location evidence="1">Membrane</location>
        <topology evidence="1">Multi-pass membrane protein</topology>
    </subcellularLocation>
</comment>
<dbReference type="PANTHER" id="PTHR23294">
    <property type="entry name" value="ET TRANSLATION PRODUCT-RELATED"/>
    <property type="match status" value="1"/>
</dbReference>
<feature type="transmembrane region" description="Helical" evidence="6">
    <location>
        <begin position="177"/>
        <end position="198"/>
    </location>
</feature>
<evidence type="ECO:0000256" key="1">
    <source>
        <dbReference type="ARBA" id="ARBA00004141"/>
    </source>
</evidence>
<keyword evidence="4 6" id="KW-0472">Membrane</keyword>
<dbReference type="InterPro" id="IPR036259">
    <property type="entry name" value="MFS_trans_sf"/>
</dbReference>
<feature type="transmembrane region" description="Helical" evidence="6">
    <location>
        <begin position="45"/>
        <end position="65"/>
    </location>
</feature>
<proteinExistence type="predicted"/>
<evidence type="ECO:0000256" key="4">
    <source>
        <dbReference type="ARBA" id="ARBA00023136"/>
    </source>
</evidence>
<dbReference type="InterPro" id="IPR010291">
    <property type="entry name" value="Ion_channel_UNC-93"/>
</dbReference>
<evidence type="ECO:0000256" key="5">
    <source>
        <dbReference type="SAM" id="MobiDB-lite"/>
    </source>
</evidence>
<evidence type="ECO:0000256" key="2">
    <source>
        <dbReference type="ARBA" id="ARBA00022692"/>
    </source>
</evidence>
<name>A0A1J7I7U0_9PEZI</name>
<gene>
    <name evidence="7" type="ORF">CONLIGDRAFT_637519</name>
</gene>
<dbReference type="Pfam" id="PF05978">
    <property type="entry name" value="UNC-93"/>
    <property type="match status" value="1"/>
</dbReference>
<dbReference type="AlphaFoldDB" id="A0A1J7I7U0"/>
<keyword evidence="3 6" id="KW-1133">Transmembrane helix</keyword>
<accession>A0A1J7I7U0</accession>
<evidence type="ECO:0000256" key="6">
    <source>
        <dbReference type="SAM" id="Phobius"/>
    </source>
</evidence>
<dbReference type="Proteomes" id="UP000182658">
    <property type="component" value="Unassembled WGS sequence"/>
</dbReference>
<protein>
    <submittedName>
        <fullName evidence="7">MFS general substrate transporter</fullName>
    </submittedName>
</protein>